<dbReference type="PANTHER" id="PTHR46142:SF13">
    <property type="entry name" value="LACTOYLGLUTATHIONE LYASE_GLYOXALASE I FAMILY PROTEIN"/>
    <property type="match status" value="1"/>
</dbReference>
<reference evidence="3" key="1">
    <citation type="submission" date="2011-07" db="EMBL/GenBank/DDBJ databases">
        <title>The complete genome of Cyclobacterium marinum DSM 745.</title>
        <authorList>
            <person name="Lucas S."/>
            <person name="Han J."/>
            <person name="Lapidus A."/>
            <person name="Bruce D."/>
            <person name="Goodwin L."/>
            <person name="Pitluck S."/>
            <person name="Peters L."/>
            <person name="Kyrpides N."/>
            <person name="Mavromatis K."/>
            <person name="Ivanova N."/>
            <person name="Ovchinnikova G."/>
            <person name="Chertkov O."/>
            <person name="Detter J.C."/>
            <person name="Tapia R."/>
            <person name="Han C."/>
            <person name="Land M."/>
            <person name="Hauser L."/>
            <person name="Markowitz V."/>
            <person name="Cheng J.-F."/>
            <person name="Hugenholtz P."/>
            <person name="Woyke T."/>
            <person name="Wu D."/>
            <person name="Tindall B."/>
            <person name="Schuetze A."/>
            <person name="Brambilla E."/>
            <person name="Klenk H.-P."/>
            <person name="Eisen J.A."/>
        </authorList>
    </citation>
    <scope>NUCLEOTIDE SEQUENCE [LARGE SCALE GENOMIC DNA]</scope>
    <source>
        <strain evidence="3">ATCC 25205 / DSM 745 / LMG 13164 / NCIMB 1802</strain>
    </source>
</reference>
<evidence type="ECO:0000259" key="1">
    <source>
        <dbReference type="PROSITE" id="PS51819"/>
    </source>
</evidence>
<dbReference type="KEGG" id="cmr:Cycma_2463"/>
<keyword evidence="2" id="KW-0560">Oxidoreductase</keyword>
<organism evidence="2 3">
    <name type="scientific">Cyclobacterium marinum (strain ATCC 25205 / DSM 745 / LMG 13164 / NCIMB 1802)</name>
    <name type="common">Flectobacillus marinus</name>
    <dbReference type="NCBI Taxonomy" id="880070"/>
    <lineage>
        <taxon>Bacteria</taxon>
        <taxon>Pseudomonadati</taxon>
        <taxon>Bacteroidota</taxon>
        <taxon>Cytophagia</taxon>
        <taxon>Cytophagales</taxon>
        <taxon>Cyclobacteriaceae</taxon>
        <taxon>Cyclobacterium</taxon>
    </lineage>
</organism>
<dbReference type="AlphaFoldDB" id="G0IUY1"/>
<dbReference type="EMBL" id="CP002955">
    <property type="protein sequence ID" value="AEL26205.1"/>
    <property type="molecule type" value="Genomic_DNA"/>
</dbReference>
<accession>G0IUY1</accession>
<dbReference type="GO" id="GO:0051213">
    <property type="term" value="F:dioxygenase activity"/>
    <property type="evidence" value="ECO:0007669"/>
    <property type="project" value="UniProtKB-KW"/>
</dbReference>
<dbReference type="OrthoDB" id="192739at2"/>
<evidence type="ECO:0000313" key="2">
    <source>
        <dbReference type="EMBL" id="AEL26205.1"/>
    </source>
</evidence>
<dbReference type="PANTHER" id="PTHR46142">
    <property type="match status" value="1"/>
</dbReference>
<dbReference type="eggNOG" id="COG0346">
    <property type="taxonomic scope" value="Bacteria"/>
</dbReference>
<dbReference type="SUPFAM" id="SSF54593">
    <property type="entry name" value="Glyoxalase/Bleomycin resistance protein/Dihydroxybiphenyl dioxygenase"/>
    <property type="match status" value="1"/>
</dbReference>
<dbReference type="InterPro" id="IPR037523">
    <property type="entry name" value="VOC_core"/>
</dbReference>
<dbReference type="RefSeq" id="WP_014020498.1">
    <property type="nucleotide sequence ID" value="NC_015914.1"/>
</dbReference>
<dbReference type="Proteomes" id="UP000001635">
    <property type="component" value="Chromosome"/>
</dbReference>
<sequence length="133" mass="15559">MSEFAHLKVNHVAIYAKDLEKTNQFYEEIIGLPKIEDPFKDHLHTWFGIGYGLSIHVIAREVPWKEQNIDRTNHLCFCVKDMDAFIKKLQEKNIPFGNSEGLNGKVNLRPDGIHQIFFQDPNGYWIEINDDFI</sequence>
<dbReference type="InterPro" id="IPR029068">
    <property type="entry name" value="Glyas_Bleomycin-R_OHBP_Dase"/>
</dbReference>
<dbReference type="HOGENOM" id="CLU_046006_12_4_10"/>
<proteinExistence type="predicted"/>
<dbReference type="PROSITE" id="PS51819">
    <property type="entry name" value="VOC"/>
    <property type="match status" value="1"/>
</dbReference>
<dbReference type="STRING" id="880070.Cycma_2463"/>
<feature type="domain" description="VOC" evidence="1">
    <location>
        <begin position="8"/>
        <end position="131"/>
    </location>
</feature>
<dbReference type="Gene3D" id="3.10.180.10">
    <property type="entry name" value="2,3-Dihydroxybiphenyl 1,2-Dioxygenase, domain 1"/>
    <property type="match status" value="1"/>
</dbReference>
<dbReference type="Pfam" id="PF00903">
    <property type="entry name" value="Glyoxalase"/>
    <property type="match status" value="1"/>
</dbReference>
<evidence type="ECO:0000313" key="3">
    <source>
        <dbReference type="Proteomes" id="UP000001635"/>
    </source>
</evidence>
<gene>
    <name evidence="2" type="ordered locus">Cycma_2463</name>
</gene>
<keyword evidence="2" id="KW-0223">Dioxygenase</keyword>
<name>G0IUY1_CYCMS</name>
<dbReference type="InterPro" id="IPR004360">
    <property type="entry name" value="Glyas_Fos-R_dOase_dom"/>
</dbReference>
<keyword evidence="3" id="KW-1185">Reference proteome</keyword>
<protein>
    <submittedName>
        <fullName evidence="2">Glyoxalase/bleomycin resistance protein/dioxygenase</fullName>
    </submittedName>
</protein>